<dbReference type="AlphaFoldDB" id="A0A9J7ASK1"/>
<evidence type="ECO:0000313" key="3">
    <source>
        <dbReference type="Proteomes" id="UP001060336"/>
    </source>
</evidence>
<accession>A0A9J7ASK1</accession>
<organism evidence="2 3">
    <name type="scientific">Nisaea acidiphila</name>
    <dbReference type="NCBI Taxonomy" id="1862145"/>
    <lineage>
        <taxon>Bacteria</taxon>
        <taxon>Pseudomonadati</taxon>
        <taxon>Pseudomonadota</taxon>
        <taxon>Alphaproteobacteria</taxon>
        <taxon>Rhodospirillales</taxon>
        <taxon>Thalassobaculaceae</taxon>
        <taxon>Nisaea</taxon>
    </lineage>
</organism>
<sequence length="171" mass="18565">MSDLAMTEPARLKGKHVLFTLLGFFGVVIAVNVTFVVIALDTWTGLTTPKSYVEGLNYNSLIEDATKQRALGWTADIAVARDPGKPDSFAVTVTASLGDRNGKPLAAESVTLSFRHPINEKYDQTIALTRGADGRYTGAAELPVAGNWDTRMTARMADGSSFRRDGELWIK</sequence>
<dbReference type="InterPro" id="IPR018037">
    <property type="entry name" value="FixH_proteobacterial"/>
</dbReference>
<keyword evidence="3" id="KW-1185">Reference proteome</keyword>
<name>A0A9J7ASK1_9PROT</name>
<dbReference type="PIRSF" id="PIRSF011386">
    <property type="entry name" value="FixH"/>
    <property type="match status" value="1"/>
</dbReference>
<dbReference type="Proteomes" id="UP001060336">
    <property type="component" value="Chromosome"/>
</dbReference>
<keyword evidence="1" id="KW-0472">Membrane</keyword>
<evidence type="ECO:0000313" key="2">
    <source>
        <dbReference type="EMBL" id="UUX50320.1"/>
    </source>
</evidence>
<protein>
    <submittedName>
        <fullName evidence="2">FixH family protein</fullName>
    </submittedName>
</protein>
<dbReference type="KEGG" id="naci:NUH88_01220"/>
<dbReference type="RefSeq" id="WP_257769464.1">
    <property type="nucleotide sequence ID" value="NZ_CP102480.1"/>
</dbReference>
<reference evidence="2" key="1">
    <citation type="submission" date="2022-08" db="EMBL/GenBank/DDBJ databases">
        <title>Nisaea acidiphila sp. nov., isolated from a marine algal debris and emended description of the genus Nisaea Urios et al. 2008.</title>
        <authorList>
            <person name="Kwon K."/>
        </authorList>
    </citation>
    <scope>NUCLEOTIDE SEQUENCE</scope>
    <source>
        <strain evidence="2">MEBiC11861</strain>
    </source>
</reference>
<feature type="transmembrane region" description="Helical" evidence="1">
    <location>
        <begin position="16"/>
        <end position="40"/>
    </location>
</feature>
<proteinExistence type="predicted"/>
<dbReference type="InterPro" id="IPR008620">
    <property type="entry name" value="FixH"/>
</dbReference>
<dbReference type="EMBL" id="CP102480">
    <property type="protein sequence ID" value="UUX50320.1"/>
    <property type="molecule type" value="Genomic_DNA"/>
</dbReference>
<gene>
    <name evidence="2" type="ORF">NUH88_01220</name>
</gene>
<keyword evidence="1" id="KW-0812">Transmembrane</keyword>
<evidence type="ECO:0000256" key="1">
    <source>
        <dbReference type="SAM" id="Phobius"/>
    </source>
</evidence>
<keyword evidence="1" id="KW-1133">Transmembrane helix</keyword>
<dbReference type="Pfam" id="PF05751">
    <property type="entry name" value="FixH"/>
    <property type="match status" value="1"/>
</dbReference>